<dbReference type="SUPFAM" id="SSF55103">
    <property type="entry name" value="FAD-linked oxidases, C-terminal domain"/>
    <property type="match status" value="1"/>
</dbReference>
<keyword evidence="2" id="KW-0274">FAD</keyword>
<dbReference type="PROSITE" id="PS51387">
    <property type="entry name" value="FAD_PCMH"/>
    <property type="match status" value="1"/>
</dbReference>
<dbReference type="PANTHER" id="PTHR11748:SF119">
    <property type="entry name" value="D-2-HYDROXYGLUTARATE DEHYDROGENASE"/>
    <property type="match status" value="1"/>
</dbReference>
<dbReference type="AlphaFoldDB" id="A0A086Y4V0"/>
<dbReference type="InterPro" id="IPR016169">
    <property type="entry name" value="FAD-bd_PCMH_sub2"/>
</dbReference>
<dbReference type="InterPro" id="IPR006094">
    <property type="entry name" value="Oxid_FAD_bind_N"/>
</dbReference>
<dbReference type="GO" id="GO:1903457">
    <property type="term" value="P:lactate catabolic process"/>
    <property type="evidence" value="ECO:0007669"/>
    <property type="project" value="TreeGrafter"/>
</dbReference>
<dbReference type="InterPro" id="IPR016166">
    <property type="entry name" value="FAD-bd_PCMH"/>
</dbReference>
<sequence>MNLDAFQSDLSDIPQTTDSLTVKRKSRDMTQAFSPIMKEELKDRFADMVISPRSKDDVIRIARAAARHRVPLMPRGAGTCNWGQGIPLAGGAVLDMTGVNRLVRHEGHTVRVEPGMICHDIDRATQPKGQELRMHPSTRYSTIGGFVGGGHVGLGSCTWGILRDLGNIQRVEVVSVEEEPRVVELKGAEVNRVHHAYGSNGIITEIEFPLAPAYGWTEAIVDFADFLRACDFGITLNRSDGIVPKMVAMNEWRYAKLFTQTGLGGILRDGRHTVHVMIATPFLEAFESLAADFGGTIVYSGPEGQGVFGKPLYEYSFGHARMNAIKVDPTYVANIGVFPHDRLMESIAACHEKFYDLGPMRFDMKRMDGHLAAQGSPLFHYEGPEQMARVIEMMQEEGVEAANTHTMHVKENGMKPVDEAELAFKAAMDPYNLMNPGKITAAHSEVKGKGVALPTTGWSYRRA</sequence>
<protein>
    <submittedName>
        <fullName evidence="3">FAD-linked oxidase</fullName>
    </submittedName>
</protein>
<dbReference type="OrthoDB" id="9811261at2"/>
<name>A0A086Y4V0_9RHOB</name>
<comment type="caution">
    <text evidence="3">The sequence shown here is derived from an EMBL/GenBank/DDBJ whole genome shotgun (WGS) entry which is preliminary data.</text>
</comment>
<keyword evidence="4" id="KW-1185">Reference proteome</keyword>
<dbReference type="GO" id="GO:0008720">
    <property type="term" value="F:D-lactate dehydrogenase (NAD+) activity"/>
    <property type="evidence" value="ECO:0007669"/>
    <property type="project" value="TreeGrafter"/>
</dbReference>
<dbReference type="EMBL" id="JGYG01000006">
    <property type="protein sequence ID" value="KFI29300.1"/>
    <property type="molecule type" value="Genomic_DNA"/>
</dbReference>
<dbReference type="SUPFAM" id="SSF56176">
    <property type="entry name" value="FAD-binding/transporter-associated domain-like"/>
    <property type="match status" value="1"/>
</dbReference>
<dbReference type="GO" id="GO:0071949">
    <property type="term" value="F:FAD binding"/>
    <property type="evidence" value="ECO:0007669"/>
    <property type="project" value="InterPro"/>
</dbReference>
<dbReference type="InterPro" id="IPR036318">
    <property type="entry name" value="FAD-bd_PCMH-like_sf"/>
</dbReference>
<evidence type="ECO:0000256" key="2">
    <source>
        <dbReference type="ARBA" id="ARBA00022827"/>
    </source>
</evidence>
<dbReference type="InterPro" id="IPR016164">
    <property type="entry name" value="FAD-linked_Oxase-like_C"/>
</dbReference>
<evidence type="ECO:0000256" key="1">
    <source>
        <dbReference type="ARBA" id="ARBA00022630"/>
    </source>
</evidence>
<dbReference type="GO" id="GO:0004458">
    <property type="term" value="F:D-lactate dehydrogenase (cytochrome) activity"/>
    <property type="evidence" value="ECO:0007669"/>
    <property type="project" value="TreeGrafter"/>
</dbReference>
<keyword evidence="1" id="KW-0285">Flavoprotein</keyword>
<dbReference type="STRING" id="195105.CN97_16675"/>
<dbReference type="Gene3D" id="3.30.465.10">
    <property type="match status" value="1"/>
</dbReference>
<dbReference type="PANTHER" id="PTHR11748">
    <property type="entry name" value="D-LACTATE DEHYDROGENASE"/>
    <property type="match status" value="1"/>
</dbReference>
<dbReference type="eggNOG" id="COG0277">
    <property type="taxonomic scope" value="Bacteria"/>
</dbReference>
<gene>
    <name evidence="3" type="ORF">CN97_16675</name>
</gene>
<accession>A0A086Y4V0</accession>
<reference evidence="3 4" key="1">
    <citation type="submission" date="2014-03" db="EMBL/GenBank/DDBJ databases">
        <title>Genome of Haematobacter massiliensis CCUG 47968.</title>
        <authorList>
            <person name="Wang D."/>
            <person name="Wang G."/>
        </authorList>
    </citation>
    <scope>NUCLEOTIDE SEQUENCE [LARGE SCALE GENOMIC DNA]</scope>
    <source>
        <strain evidence="3 4">CCUG 47968</strain>
    </source>
</reference>
<dbReference type="Proteomes" id="UP000028826">
    <property type="component" value="Unassembled WGS sequence"/>
</dbReference>
<proteinExistence type="predicted"/>
<dbReference type="RefSeq" id="WP_051911138.1">
    <property type="nucleotide sequence ID" value="NZ_CAMIFG010000017.1"/>
</dbReference>
<evidence type="ECO:0000313" key="3">
    <source>
        <dbReference type="EMBL" id="KFI29300.1"/>
    </source>
</evidence>
<evidence type="ECO:0000313" key="4">
    <source>
        <dbReference type="Proteomes" id="UP000028826"/>
    </source>
</evidence>
<organism evidence="3 4">
    <name type="scientific">Haematobacter massiliensis</name>
    <dbReference type="NCBI Taxonomy" id="195105"/>
    <lineage>
        <taxon>Bacteria</taxon>
        <taxon>Pseudomonadati</taxon>
        <taxon>Pseudomonadota</taxon>
        <taxon>Alphaproteobacteria</taxon>
        <taxon>Rhodobacterales</taxon>
        <taxon>Paracoccaceae</taxon>
        <taxon>Haematobacter</taxon>
    </lineage>
</organism>
<dbReference type="Pfam" id="PF01565">
    <property type="entry name" value="FAD_binding_4"/>
    <property type="match status" value="1"/>
</dbReference>